<reference evidence="2 3" key="1">
    <citation type="submission" date="2019-03" db="EMBL/GenBank/DDBJ databases">
        <title>Genomic Encyclopedia of Type Strains, Phase IV (KMG-IV): sequencing the most valuable type-strain genomes for metagenomic binning, comparative biology and taxonomic classification.</title>
        <authorList>
            <person name="Goeker M."/>
        </authorList>
    </citation>
    <scope>NUCLEOTIDE SEQUENCE [LARGE SCALE GENOMIC DNA]</scope>
    <source>
        <strain evidence="2 3">DSM 25082</strain>
    </source>
</reference>
<organism evidence="2 3">
    <name type="scientific">Roseateles asaccharophilus</name>
    <dbReference type="NCBI Taxonomy" id="582607"/>
    <lineage>
        <taxon>Bacteria</taxon>
        <taxon>Pseudomonadati</taxon>
        <taxon>Pseudomonadota</taxon>
        <taxon>Betaproteobacteria</taxon>
        <taxon>Burkholderiales</taxon>
        <taxon>Sphaerotilaceae</taxon>
        <taxon>Roseateles</taxon>
    </lineage>
</organism>
<comment type="caution">
    <text evidence="2">The sequence shown here is derived from an EMBL/GenBank/DDBJ whole genome shotgun (WGS) entry which is preliminary data.</text>
</comment>
<keyword evidence="1" id="KW-0812">Transmembrane</keyword>
<feature type="transmembrane region" description="Helical" evidence="1">
    <location>
        <begin position="70"/>
        <end position="91"/>
    </location>
</feature>
<proteinExistence type="predicted"/>
<protein>
    <submittedName>
        <fullName evidence="2">Uncharacterized protein DUF2834</fullName>
    </submittedName>
</protein>
<feature type="transmembrane region" description="Helical" evidence="1">
    <location>
        <begin position="39"/>
        <end position="58"/>
    </location>
</feature>
<sequence>MPLQKPLLVLVTLLFGAFSLWALLQIGFVGIWQSGFANLGSAQITVDLIVACSLLVGFIARDCRAQGRRWWPWAVLTLAAGSLGPLAYLLWRQRR</sequence>
<evidence type="ECO:0000256" key="1">
    <source>
        <dbReference type="SAM" id="Phobius"/>
    </source>
</evidence>
<dbReference type="Pfam" id="PF11196">
    <property type="entry name" value="DUF2834"/>
    <property type="match status" value="1"/>
</dbReference>
<name>A0A4R6N848_9BURK</name>
<dbReference type="RefSeq" id="WP_290297381.1">
    <property type="nucleotide sequence ID" value="NZ_JAUFPJ010000010.1"/>
</dbReference>
<dbReference type="EMBL" id="SNXE01000003">
    <property type="protein sequence ID" value="TDP11176.1"/>
    <property type="molecule type" value="Genomic_DNA"/>
</dbReference>
<evidence type="ECO:0000313" key="2">
    <source>
        <dbReference type="EMBL" id="TDP11176.1"/>
    </source>
</evidence>
<keyword evidence="1" id="KW-1133">Transmembrane helix</keyword>
<feature type="transmembrane region" description="Helical" evidence="1">
    <location>
        <begin position="7"/>
        <end position="33"/>
    </location>
</feature>
<dbReference type="Proteomes" id="UP000295357">
    <property type="component" value="Unassembled WGS sequence"/>
</dbReference>
<keyword evidence="1" id="KW-0472">Membrane</keyword>
<evidence type="ECO:0000313" key="3">
    <source>
        <dbReference type="Proteomes" id="UP000295357"/>
    </source>
</evidence>
<accession>A0A4R6N848</accession>
<keyword evidence="3" id="KW-1185">Reference proteome</keyword>
<gene>
    <name evidence="2" type="ORF">DFR39_10399</name>
</gene>
<dbReference type="InterPro" id="IPR021362">
    <property type="entry name" value="DUF2834"/>
</dbReference>
<dbReference type="AlphaFoldDB" id="A0A4R6N848"/>